<evidence type="ECO:0000256" key="1">
    <source>
        <dbReference type="SAM" id="MobiDB-lite"/>
    </source>
</evidence>
<evidence type="ECO:0000313" key="2">
    <source>
        <dbReference type="EMBL" id="CAK6984425.1"/>
    </source>
</evidence>
<reference evidence="2 3" key="1">
    <citation type="submission" date="2024-01" db="EMBL/GenBank/DDBJ databases">
        <authorList>
            <person name="Alioto T."/>
            <person name="Alioto T."/>
            <person name="Gomez Garrido J."/>
        </authorList>
    </citation>
    <scope>NUCLEOTIDE SEQUENCE [LARGE SCALE GENOMIC DNA]</scope>
</reference>
<dbReference type="PANTHER" id="PTHR31649">
    <property type="entry name" value="AGAP009604-PA"/>
    <property type="match status" value="1"/>
</dbReference>
<feature type="region of interest" description="Disordered" evidence="1">
    <location>
        <begin position="1"/>
        <end position="23"/>
    </location>
</feature>
<evidence type="ECO:0000313" key="3">
    <source>
        <dbReference type="Proteomes" id="UP001314229"/>
    </source>
</evidence>
<keyword evidence="3" id="KW-1185">Reference proteome</keyword>
<dbReference type="Proteomes" id="UP001314229">
    <property type="component" value="Unassembled WGS sequence"/>
</dbReference>
<accession>A0AAV1QN06</accession>
<comment type="caution">
    <text evidence="2">The sequence shown here is derived from an EMBL/GenBank/DDBJ whole genome shotgun (WGS) entry which is preliminary data.</text>
</comment>
<name>A0AAV1QN06_SCOSC</name>
<dbReference type="Pfam" id="PF11901">
    <property type="entry name" value="DM9"/>
    <property type="match status" value="1"/>
</dbReference>
<protein>
    <submittedName>
        <fullName evidence="2">Natterin-3-like</fullName>
    </submittedName>
</protein>
<sequence>MPEDKTPDITSNRTLRQKRSSSIPGATSNLKWVYRRSGHHVPDGSVLYHNPYENRYDYICRCGCSAGFNTRGSNTCNYAYGDSERKCTSFNVLVNKDNFEYLDWRDGSYGSVPTNSIKTCSNGDTYIGKNKYGLGKVSVKHKAFFLPWRGSEYWYKYYQVLTFSKKVAKVQMSDVKYKVNEAKKFSYPPEVMTKATTINHQCRTVKKIPHLHKEYEEEKRWDSSTEISVGVTASFEAKIPFVGTTGIEMSASTTKSFSKGNSITVKKSLGLDVQVWVPPNHTCGVRIMGHKYKTVIPYTALLTRTYPSGSKRSTTISGVFNGVNVVDFVTHVDRCIPIPNVKPCPLK</sequence>
<dbReference type="InterPro" id="IPR006616">
    <property type="entry name" value="DM9_repeat"/>
</dbReference>
<dbReference type="Gene3D" id="2.170.15.10">
    <property type="entry name" value="Proaerolysin, chain A, domain 3"/>
    <property type="match status" value="1"/>
</dbReference>
<proteinExistence type="predicted"/>
<dbReference type="SUPFAM" id="SSF56973">
    <property type="entry name" value="Aerolisin/ETX pore-forming domain"/>
    <property type="match status" value="1"/>
</dbReference>
<dbReference type="AlphaFoldDB" id="A0AAV1QN06"/>
<dbReference type="CDD" id="cd20220">
    <property type="entry name" value="PFM_natterin-3-like"/>
    <property type="match status" value="1"/>
</dbReference>
<dbReference type="EMBL" id="CAWUFR010001826">
    <property type="protein sequence ID" value="CAK6984425.1"/>
    <property type="molecule type" value="Genomic_DNA"/>
</dbReference>
<feature type="compositionally biased region" description="Polar residues" evidence="1">
    <location>
        <begin position="8"/>
        <end position="23"/>
    </location>
</feature>
<gene>
    <name evidence="2" type="ORF">FSCOSCO3_A026940</name>
</gene>
<dbReference type="PANTHER" id="PTHR31649:SF1">
    <property type="entry name" value="FARNESOIC ACID O-METHYL TRANSFERASE DOMAIN-CONTAINING PROTEIN"/>
    <property type="match status" value="1"/>
</dbReference>
<organism evidence="2 3">
    <name type="scientific">Scomber scombrus</name>
    <name type="common">Atlantic mackerel</name>
    <name type="synonym">Scomber vernalis</name>
    <dbReference type="NCBI Taxonomy" id="13677"/>
    <lineage>
        <taxon>Eukaryota</taxon>
        <taxon>Metazoa</taxon>
        <taxon>Chordata</taxon>
        <taxon>Craniata</taxon>
        <taxon>Vertebrata</taxon>
        <taxon>Euteleostomi</taxon>
        <taxon>Actinopterygii</taxon>
        <taxon>Neopterygii</taxon>
        <taxon>Teleostei</taxon>
        <taxon>Neoteleostei</taxon>
        <taxon>Acanthomorphata</taxon>
        <taxon>Pelagiaria</taxon>
        <taxon>Scombriformes</taxon>
        <taxon>Scombridae</taxon>
        <taxon>Scomber</taxon>
    </lineage>
</organism>